<evidence type="ECO:0000313" key="6">
    <source>
        <dbReference type="Proteomes" id="UP000283509"/>
    </source>
</evidence>
<dbReference type="InterPro" id="IPR001503">
    <property type="entry name" value="Glyco_trans_10"/>
</dbReference>
<dbReference type="PANTHER" id="PTHR48438:SF1">
    <property type="entry name" value="ALPHA-(1,3)-FUCOSYLTRANSFERASE C-RELATED"/>
    <property type="match status" value="1"/>
</dbReference>
<dbReference type="EMBL" id="QCYY01002275">
    <property type="protein sequence ID" value="ROT71600.1"/>
    <property type="molecule type" value="Genomic_DNA"/>
</dbReference>
<evidence type="ECO:0000256" key="2">
    <source>
        <dbReference type="ARBA" id="ARBA00023034"/>
    </source>
</evidence>
<dbReference type="Proteomes" id="UP000283509">
    <property type="component" value="Unassembled WGS sequence"/>
</dbReference>
<proteinExistence type="predicted"/>
<keyword evidence="6" id="KW-1185">Reference proteome</keyword>
<sequence>MEPAHGEDTRSLKKILVWNDMYGKFHYGFGLGREPFVRAGCRVDTCFMTADRSRFALGELDALVWHFRSSDLSLPQVRSPHTRYVFRMQEQESQLPLSPLPFNGLFNWTFNLWTHPISPSFSLSPYTHQTCPNIDTHTTLPYTPPHTHTPHSHLSALNKTPTELPIPTSLSTLTVICLLGLSLLSSLLVTSFLLFSPSSFLTLTSLLPSPHAFPSSHPHPPPLPHLHPLPSPFSPTHPTPPRPKSARLQQIVAPRQWLI</sequence>
<name>A0A3R7M356_PENVA</name>
<protein>
    <recommendedName>
        <fullName evidence="4">Fucosyltransferase N-terminal domain-containing protein</fullName>
    </recommendedName>
</protein>
<dbReference type="GO" id="GO:0032580">
    <property type="term" value="C:Golgi cisterna membrane"/>
    <property type="evidence" value="ECO:0007669"/>
    <property type="project" value="UniProtKB-SubCell"/>
</dbReference>
<dbReference type="InterPro" id="IPR031481">
    <property type="entry name" value="Glyco_tran_10_N"/>
</dbReference>
<feature type="domain" description="Fucosyltransferase N-terminal" evidence="4">
    <location>
        <begin position="12"/>
        <end position="111"/>
    </location>
</feature>
<reference evidence="5 6" key="1">
    <citation type="submission" date="2018-04" db="EMBL/GenBank/DDBJ databases">
        <authorList>
            <person name="Zhang X."/>
            <person name="Yuan J."/>
            <person name="Li F."/>
            <person name="Xiang J."/>
        </authorList>
    </citation>
    <scope>NUCLEOTIDE SEQUENCE [LARGE SCALE GENOMIC DNA]</scope>
    <source>
        <tissue evidence="5">Muscle</tissue>
    </source>
</reference>
<evidence type="ECO:0000313" key="5">
    <source>
        <dbReference type="EMBL" id="ROT71600.1"/>
    </source>
</evidence>
<dbReference type="Pfam" id="PF17039">
    <property type="entry name" value="Glyco_tran_10_N"/>
    <property type="match status" value="1"/>
</dbReference>
<dbReference type="PANTHER" id="PTHR48438">
    <property type="entry name" value="ALPHA-(1,3)-FUCOSYLTRANSFERASE C-RELATED"/>
    <property type="match status" value="1"/>
</dbReference>
<reference evidence="5 6" key="2">
    <citation type="submission" date="2019-01" db="EMBL/GenBank/DDBJ databases">
        <title>The decoding of complex shrimp genome reveals the adaptation for benthos swimmer, frequently molting mechanism and breeding impact on genome.</title>
        <authorList>
            <person name="Sun Y."/>
            <person name="Gao Y."/>
            <person name="Yu Y."/>
        </authorList>
    </citation>
    <scope>NUCLEOTIDE SEQUENCE [LARGE SCALE GENOMIC DNA]</scope>
    <source>
        <tissue evidence="5">Muscle</tissue>
    </source>
</reference>
<dbReference type="AlphaFoldDB" id="A0A3R7M356"/>
<feature type="region of interest" description="Disordered" evidence="3">
    <location>
        <begin position="212"/>
        <end position="247"/>
    </location>
</feature>
<evidence type="ECO:0000256" key="1">
    <source>
        <dbReference type="ARBA" id="ARBA00004447"/>
    </source>
</evidence>
<comment type="caution">
    <text evidence="5">The sequence shown here is derived from an EMBL/GenBank/DDBJ whole genome shotgun (WGS) entry which is preliminary data.</text>
</comment>
<organism evidence="5 6">
    <name type="scientific">Penaeus vannamei</name>
    <name type="common">Whiteleg shrimp</name>
    <name type="synonym">Litopenaeus vannamei</name>
    <dbReference type="NCBI Taxonomy" id="6689"/>
    <lineage>
        <taxon>Eukaryota</taxon>
        <taxon>Metazoa</taxon>
        <taxon>Ecdysozoa</taxon>
        <taxon>Arthropoda</taxon>
        <taxon>Crustacea</taxon>
        <taxon>Multicrustacea</taxon>
        <taxon>Malacostraca</taxon>
        <taxon>Eumalacostraca</taxon>
        <taxon>Eucarida</taxon>
        <taxon>Decapoda</taxon>
        <taxon>Dendrobranchiata</taxon>
        <taxon>Penaeoidea</taxon>
        <taxon>Penaeidae</taxon>
        <taxon>Penaeus</taxon>
    </lineage>
</organism>
<dbReference type="OrthoDB" id="427096at2759"/>
<dbReference type="GO" id="GO:0008417">
    <property type="term" value="F:fucosyltransferase activity"/>
    <property type="evidence" value="ECO:0007669"/>
    <property type="project" value="InterPro"/>
</dbReference>
<evidence type="ECO:0000259" key="4">
    <source>
        <dbReference type="Pfam" id="PF17039"/>
    </source>
</evidence>
<accession>A0A3R7M356</accession>
<evidence type="ECO:0000256" key="3">
    <source>
        <dbReference type="SAM" id="MobiDB-lite"/>
    </source>
</evidence>
<gene>
    <name evidence="5" type="ORF">C7M84_010077</name>
</gene>
<dbReference type="SUPFAM" id="SSF53756">
    <property type="entry name" value="UDP-Glycosyltransferase/glycogen phosphorylase"/>
    <property type="match status" value="1"/>
</dbReference>
<comment type="subcellular location">
    <subcellularLocation>
        <location evidence="1">Golgi apparatus</location>
        <location evidence="1">Golgi stack membrane</location>
        <topology evidence="1">Single-pass type II membrane protein</topology>
    </subcellularLocation>
</comment>
<keyword evidence="2" id="KW-0333">Golgi apparatus</keyword>
<feature type="compositionally biased region" description="Pro residues" evidence="3">
    <location>
        <begin position="217"/>
        <end position="243"/>
    </location>
</feature>